<proteinExistence type="inferred from homology"/>
<dbReference type="InterPro" id="IPR014001">
    <property type="entry name" value="Helicase_ATP-bd"/>
</dbReference>
<dbReference type="GO" id="GO:0004386">
    <property type="term" value="F:helicase activity"/>
    <property type="evidence" value="ECO:0007669"/>
    <property type="project" value="UniProtKB-KW"/>
</dbReference>
<evidence type="ECO:0000256" key="7">
    <source>
        <dbReference type="ARBA" id="ARBA00023204"/>
    </source>
</evidence>
<name>A0A069E699_9PROT</name>
<dbReference type="GO" id="GO:0003677">
    <property type="term" value="F:DNA binding"/>
    <property type="evidence" value="ECO:0007669"/>
    <property type="project" value="UniProtKB-KW"/>
</dbReference>
<reference evidence="12 13" key="1">
    <citation type="journal article" date="2014" name="Antonie Van Leeuwenhoek">
        <title>Hyphomonas beringensis sp. nov. and Hyphomonas chukchiensis sp. nov., isolated from surface seawater of the Bering Sea and Chukchi Sea.</title>
        <authorList>
            <person name="Li C."/>
            <person name="Lai Q."/>
            <person name="Li G."/>
            <person name="Dong C."/>
            <person name="Wang J."/>
            <person name="Liao Y."/>
            <person name="Shao Z."/>
        </authorList>
    </citation>
    <scope>NUCLEOTIDE SEQUENCE [LARGE SCALE GENOMIC DNA]</scope>
    <source>
        <strain evidence="12 13">MHS-3</strain>
    </source>
</reference>
<evidence type="ECO:0000256" key="8">
    <source>
        <dbReference type="ARBA" id="ARBA00023235"/>
    </source>
</evidence>
<dbReference type="PROSITE" id="PS51192">
    <property type="entry name" value="HELICASE_ATP_BIND_1"/>
    <property type="match status" value="1"/>
</dbReference>
<keyword evidence="5" id="KW-0067">ATP-binding</keyword>
<evidence type="ECO:0000256" key="6">
    <source>
        <dbReference type="ARBA" id="ARBA00023125"/>
    </source>
</evidence>
<dbReference type="OrthoDB" id="9815222at2"/>
<dbReference type="InterPro" id="IPR026362">
    <property type="entry name" value="DEXH_lig_assoc"/>
</dbReference>
<dbReference type="Pfam" id="PF08494">
    <property type="entry name" value="DEAD_assoc"/>
    <property type="match status" value="1"/>
</dbReference>
<organism evidence="12 13">
    <name type="scientific">Hyphomonas adhaerens MHS-3</name>
    <dbReference type="NCBI Taxonomy" id="1280949"/>
    <lineage>
        <taxon>Bacteria</taxon>
        <taxon>Pseudomonadati</taxon>
        <taxon>Pseudomonadota</taxon>
        <taxon>Alphaproteobacteria</taxon>
        <taxon>Hyphomonadales</taxon>
        <taxon>Hyphomonadaceae</taxon>
        <taxon>Hyphomonas</taxon>
    </lineage>
</organism>
<dbReference type="Proteomes" id="UP000027446">
    <property type="component" value="Unassembled WGS sequence"/>
</dbReference>
<keyword evidence="7" id="KW-0234">DNA repair</keyword>
<feature type="domain" description="Helicase ATP-binding" evidence="10">
    <location>
        <begin position="35"/>
        <end position="219"/>
    </location>
</feature>
<evidence type="ECO:0000256" key="5">
    <source>
        <dbReference type="ARBA" id="ARBA00022840"/>
    </source>
</evidence>
<keyword evidence="13" id="KW-1185">Reference proteome</keyword>
<dbReference type="SUPFAM" id="SSF52540">
    <property type="entry name" value="P-loop containing nucleoside triphosphate hydrolases"/>
    <property type="match status" value="1"/>
</dbReference>
<dbReference type="eggNOG" id="COG1201">
    <property type="taxonomic scope" value="Bacteria"/>
</dbReference>
<evidence type="ECO:0000259" key="11">
    <source>
        <dbReference type="PROSITE" id="PS51194"/>
    </source>
</evidence>
<dbReference type="InterPro" id="IPR045628">
    <property type="entry name" value="Lhr_WH_dom"/>
</dbReference>
<dbReference type="PROSITE" id="PS51194">
    <property type="entry name" value="HELICASE_CTER"/>
    <property type="match status" value="1"/>
</dbReference>
<keyword evidence="6" id="KW-0238">DNA-binding</keyword>
<protein>
    <submittedName>
        <fullName evidence="12">DEAD/DEAH box helicase</fullName>
    </submittedName>
</protein>
<dbReference type="Pfam" id="PF00271">
    <property type="entry name" value="Helicase_C"/>
    <property type="match status" value="1"/>
</dbReference>
<dbReference type="SMART" id="SM00490">
    <property type="entry name" value="HELICc"/>
    <property type="match status" value="1"/>
</dbReference>
<keyword evidence="3" id="KW-0378">Hydrolase</keyword>
<dbReference type="NCBIfam" id="TIGR04121">
    <property type="entry name" value="DEXH_lig_assoc"/>
    <property type="match status" value="1"/>
</dbReference>
<keyword evidence="1" id="KW-0547">Nucleotide-binding</keyword>
<dbReference type="STRING" id="1280949.HAD_07490"/>
<sequence>MPDSAHPPAFTLPEPFAGWFGARGWSARPHQLALAGASLAGESALLIAPTGGGKTLAGFLGSLIELSREKPKKNSGIPALHTLYISPLKALATDVQRNLMMPVEEMGLGLRIETRTGDTPSHVRQRQRKTPPDVLLTTPEQLALFIASDHAKEFFADLKCVIVDEIHAIAASKRGDLLSLGLATLASWAPACRFLGLSATVRDPQGLADWLDVRGDGKGVRILQAEGGVSADVDILISNKRIPWSGHSGRFAVPEVYEAIKKATMTLVFVNTRSQAELMFQELWKVNEDGLPIALHHGSLSREQRTKVEAAMAVGVLKAVVCTSTLDLGIDWGEVDLVIQMGAPKGAARLIQRIGRANHRMDEASRAVLVPTNRFEVLECRAAEAAVEAGEIDGEGLRTGALDVLAQHVMGRACGDGFDLAELYDEIVRAGPYQDLDWEAFERIVDFVATGGYALKTYDRYHRIVRRPDGRWVARTPRDAQAHRMNVGAIVEAPMLSVRMASFIGKPKPGEQRAVRAGYKLGEMEEYFLSQLTPGDTFLFGGEVLRLVGIEGLDALVVRATGDRPAIPSYNGGKFPLTTFLADRVRHMIHNPDEWRHLPQPVQEWFEIQRLRSEIPPPDHLLVETFPRGDRHYLVTYPFEGRLAHQTLGMLLTRRLERMGAKPTGFVASEYAMAVWGMEDLSPVNMEELFHPDMLGDDLEAWLDESALMKRTFGQCAQISGLIHRNLPGKEKNSRQVSFSTDLIYDVLRSHEPDHVLLQAARQDAATGLLDVRRLGEMLLRIQGKIDHVPLERISPFAVPVMLEIGKEPVFGASVQDAILSEAEDTLVRDAMRID</sequence>
<dbReference type="GO" id="GO:0005524">
    <property type="term" value="F:ATP binding"/>
    <property type="evidence" value="ECO:0007669"/>
    <property type="project" value="UniProtKB-KW"/>
</dbReference>
<dbReference type="SMART" id="SM00487">
    <property type="entry name" value="DEXDc"/>
    <property type="match status" value="1"/>
</dbReference>
<dbReference type="PANTHER" id="PTHR47962">
    <property type="entry name" value="ATP-DEPENDENT HELICASE LHR-RELATED-RELATED"/>
    <property type="match status" value="1"/>
</dbReference>
<dbReference type="AlphaFoldDB" id="A0A069E699"/>
<evidence type="ECO:0000313" key="13">
    <source>
        <dbReference type="Proteomes" id="UP000027446"/>
    </source>
</evidence>
<evidence type="ECO:0000256" key="1">
    <source>
        <dbReference type="ARBA" id="ARBA00022741"/>
    </source>
</evidence>
<dbReference type="InterPro" id="IPR001650">
    <property type="entry name" value="Helicase_C-like"/>
</dbReference>
<evidence type="ECO:0000256" key="2">
    <source>
        <dbReference type="ARBA" id="ARBA00022763"/>
    </source>
</evidence>
<dbReference type="Pfam" id="PF00270">
    <property type="entry name" value="DEAD"/>
    <property type="match status" value="1"/>
</dbReference>
<dbReference type="InterPro" id="IPR052511">
    <property type="entry name" value="ATP-dep_Helicase"/>
</dbReference>
<evidence type="ECO:0000259" key="10">
    <source>
        <dbReference type="PROSITE" id="PS51192"/>
    </source>
</evidence>
<keyword evidence="2" id="KW-0227">DNA damage</keyword>
<dbReference type="RefSeq" id="WP_035570283.1">
    <property type="nucleotide sequence ID" value="NZ_ARYH01000001.1"/>
</dbReference>
<accession>A0A069E699</accession>
<comment type="similarity">
    <text evidence="9">Belongs to the Lhr helicase family. Lhr-Core subfamily.</text>
</comment>
<feature type="domain" description="Helicase C-terminal" evidence="11">
    <location>
        <begin position="252"/>
        <end position="398"/>
    </location>
</feature>
<dbReference type="InterPro" id="IPR011545">
    <property type="entry name" value="DEAD/DEAH_box_helicase_dom"/>
</dbReference>
<evidence type="ECO:0000256" key="3">
    <source>
        <dbReference type="ARBA" id="ARBA00022801"/>
    </source>
</evidence>
<evidence type="ECO:0000256" key="4">
    <source>
        <dbReference type="ARBA" id="ARBA00022806"/>
    </source>
</evidence>
<keyword evidence="8" id="KW-0413">Isomerase</keyword>
<dbReference type="PIRSF" id="PIRSF037307">
    <property type="entry name" value="Lhr-like_helic_prd"/>
    <property type="match status" value="1"/>
</dbReference>
<dbReference type="GO" id="GO:0016887">
    <property type="term" value="F:ATP hydrolysis activity"/>
    <property type="evidence" value="ECO:0007669"/>
    <property type="project" value="TreeGrafter"/>
</dbReference>
<dbReference type="EMBL" id="ARYH01000001">
    <property type="protein sequence ID" value="KCZ85509.1"/>
    <property type="molecule type" value="Genomic_DNA"/>
</dbReference>
<dbReference type="PANTHER" id="PTHR47962:SF3">
    <property type="entry name" value="LARGE ATP-DEPENDENT HELICASE-RELATED PROTEIN"/>
    <property type="match status" value="1"/>
</dbReference>
<dbReference type="InterPro" id="IPR013701">
    <property type="entry name" value="Lhr-like_DEAD/DEAH_assoc"/>
</dbReference>
<dbReference type="InterPro" id="IPR017170">
    <property type="entry name" value="Lhr-like"/>
</dbReference>
<dbReference type="CDD" id="cd18796">
    <property type="entry name" value="SF2_C_LHR"/>
    <property type="match status" value="1"/>
</dbReference>
<evidence type="ECO:0000313" key="12">
    <source>
        <dbReference type="EMBL" id="KCZ85509.1"/>
    </source>
</evidence>
<dbReference type="InterPro" id="IPR027417">
    <property type="entry name" value="P-loop_NTPase"/>
</dbReference>
<dbReference type="Gene3D" id="3.40.50.300">
    <property type="entry name" value="P-loop containing nucleotide triphosphate hydrolases"/>
    <property type="match status" value="2"/>
</dbReference>
<evidence type="ECO:0000256" key="9">
    <source>
        <dbReference type="ARBA" id="ARBA00093467"/>
    </source>
</evidence>
<comment type="caution">
    <text evidence="12">The sequence shown here is derived from an EMBL/GenBank/DDBJ whole genome shotgun (WGS) entry which is preliminary data.</text>
</comment>
<dbReference type="Pfam" id="PF19306">
    <property type="entry name" value="WHD_Lhr"/>
    <property type="match status" value="1"/>
</dbReference>
<gene>
    <name evidence="12" type="ORF">HAD_07490</name>
</gene>
<dbReference type="PATRIC" id="fig|1280949.3.peg.1525"/>
<keyword evidence="4 12" id="KW-0347">Helicase</keyword>
<dbReference type="GO" id="GO:0006281">
    <property type="term" value="P:DNA repair"/>
    <property type="evidence" value="ECO:0007669"/>
    <property type="project" value="UniProtKB-KW"/>
</dbReference>